<dbReference type="Proteomes" id="UP001059192">
    <property type="component" value="Segment"/>
</dbReference>
<organism evidence="1 2">
    <name type="scientific">Gordonia phage Aleemily</name>
    <dbReference type="NCBI Taxonomy" id="2965181"/>
    <lineage>
        <taxon>Viruses</taxon>
        <taxon>Duplodnaviria</taxon>
        <taxon>Heunggongvirae</taxon>
        <taxon>Uroviricota</taxon>
        <taxon>Caudoviricetes</taxon>
        <taxon>Kruegerviridae</taxon>
        <taxon>Cafassovirus</taxon>
        <taxon>Cafassovirus aleemily</taxon>
    </lineage>
</organism>
<accession>A0A9E7TRT1</accession>
<evidence type="ECO:0000313" key="1">
    <source>
        <dbReference type="EMBL" id="UVK59812.1"/>
    </source>
</evidence>
<sequence>MTTSPVADRLAAARAYIDEHGIDLAAAELEFKARHPHLSAEGVRLGLLVEIAIIIDIEAPFETESLARRICAQSGVHPFDGPLPARHPMTLSQYQNRWRDMARDHLALGRTLGIIPQEEQ</sequence>
<reference evidence="1" key="1">
    <citation type="submission" date="2022-07" db="EMBL/GenBank/DDBJ databases">
        <authorList>
            <person name="Basulto B.M."/>
            <person name="Goecke B.E."/>
            <person name="Engstrom E.M."/>
            <person name="Moore Y."/>
            <person name="Pitman H.D."/>
            <person name="Schroeder M.D."/>
            <person name="Simpson G.E."/>
            <person name="Welch N."/>
            <person name="Tibbetts T.J."/>
            <person name="Butela K.A."/>
            <person name="Garlena R.A."/>
            <person name="Russell D.A."/>
            <person name="Jacobs-Sera D."/>
            <person name="Hatfull G.F."/>
        </authorList>
    </citation>
    <scope>NUCLEOTIDE SEQUENCE</scope>
</reference>
<name>A0A9E7TRT1_9CAUD</name>
<keyword evidence="2" id="KW-1185">Reference proteome</keyword>
<protein>
    <submittedName>
        <fullName evidence="1">Uncharacterized protein</fullName>
    </submittedName>
</protein>
<gene>
    <name evidence="1" type="primary">72</name>
    <name evidence="1" type="ORF">SEA_ALEEMILY_72</name>
</gene>
<evidence type="ECO:0000313" key="2">
    <source>
        <dbReference type="Proteomes" id="UP001059192"/>
    </source>
</evidence>
<proteinExistence type="predicted"/>
<dbReference type="EMBL" id="ON970578">
    <property type="protein sequence ID" value="UVK59812.1"/>
    <property type="molecule type" value="Genomic_DNA"/>
</dbReference>